<name>A0A2N5Y2X9_9GAMM</name>
<keyword evidence="2" id="KW-1185">Reference proteome</keyword>
<dbReference type="Proteomes" id="UP000234845">
    <property type="component" value="Unassembled WGS sequence"/>
</dbReference>
<dbReference type="EMBL" id="PKLZ01000007">
    <property type="protein sequence ID" value="PLW82750.1"/>
    <property type="molecule type" value="Genomic_DNA"/>
</dbReference>
<evidence type="ECO:0008006" key="3">
    <source>
        <dbReference type="Google" id="ProtNLM"/>
    </source>
</evidence>
<dbReference type="AlphaFoldDB" id="A0A2N5Y2X9"/>
<dbReference type="RefSeq" id="WP_101521217.1">
    <property type="nucleotide sequence ID" value="NZ_PKLZ01000007.1"/>
</dbReference>
<dbReference type="OrthoDB" id="333076at2"/>
<comment type="caution">
    <text evidence="1">The sequence shown here is derived from an EMBL/GenBank/DDBJ whole genome shotgun (WGS) entry which is preliminary data.</text>
</comment>
<protein>
    <recommendedName>
        <fullName evidence="3">AttH domain-containing protein</fullName>
    </recommendedName>
</protein>
<evidence type="ECO:0000313" key="2">
    <source>
        <dbReference type="Proteomes" id="UP000234845"/>
    </source>
</evidence>
<sequence length="378" mass="42281">MLSKLDDYPVHQTAEPIALTASSDRCTYDRYWYNAHDRDGAFYFGVALCRYPNLGIMDCSLSLAIDGQQYAFHGSRRAPAEPTDTSVGPFVLAILEPMGRHRLTIAANDTGIECDLVFTPHTACMEEGRQTLRNDRHLVMDATRLDQFGRWEGWIRFEGRELQVNGHTTFGLKDRSWGIRPVGEPWSGGAPADNFKALHFCWLPIHWEDQCSLAGWFEDDSGHQWHTDQGFLPVYSEPAAIPGTVDPGATVWQGTVGHQVEMIPGTRRMRKATVTMQDRSGASMRVELEPVLVHRMKGLGYQNPEWGHGKWHGELVIGSESWRDSDLDPLALENLHLQQVVRVTCGDRVGHGVLEQLHIGASTSYGFSDWLDGALPGS</sequence>
<reference evidence="2" key="1">
    <citation type="submission" date="2017-11" db="EMBL/GenBank/DDBJ databases">
        <title>The draft genome sequence of Chromatocurvus sp. F02.</title>
        <authorList>
            <person name="Du Z.-J."/>
            <person name="Chang Y.-Q."/>
        </authorList>
    </citation>
    <scope>NUCLEOTIDE SEQUENCE [LARGE SCALE GENOMIC DNA]</scope>
    <source>
        <strain evidence="2">F02</strain>
    </source>
</reference>
<organism evidence="1 2">
    <name type="scientific">Kineobactrum sediminis</name>
    <dbReference type="NCBI Taxonomy" id="1905677"/>
    <lineage>
        <taxon>Bacteria</taxon>
        <taxon>Pseudomonadati</taxon>
        <taxon>Pseudomonadota</taxon>
        <taxon>Gammaproteobacteria</taxon>
        <taxon>Cellvibrionales</taxon>
        <taxon>Halieaceae</taxon>
        <taxon>Kineobactrum</taxon>
    </lineage>
</organism>
<accession>A0A2N5Y2X9</accession>
<gene>
    <name evidence="1" type="ORF">CWI75_09260</name>
</gene>
<evidence type="ECO:0000313" key="1">
    <source>
        <dbReference type="EMBL" id="PLW82750.1"/>
    </source>
</evidence>
<dbReference type="SUPFAM" id="SSF159245">
    <property type="entry name" value="AttH-like"/>
    <property type="match status" value="1"/>
</dbReference>
<proteinExistence type="predicted"/>